<keyword evidence="1" id="KW-1133">Transmembrane helix</keyword>
<reference evidence="3 4" key="1">
    <citation type="submission" date="2014-12" db="EMBL/GenBank/DDBJ databases">
        <title>Draft genome sequences of 10 type strains of Lactococcus.</title>
        <authorList>
            <person name="Sun Z."/>
            <person name="Zhong Z."/>
            <person name="Liu W."/>
            <person name="Zhang W."/>
            <person name="Zhang H."/>
        </authorList>
    </citation>
    <scope>NUCLEOTIDE SEQUENCE [LARGE SCALE GENOMIC DNA]</scope>
    <source>
        <strain evidence="3 4">DSM 6634</strain>
    </source>
</reference>
<feature type="transmembrane region" description="Helical" evidence="1">
    <location>
        <begin position="7"/>
        <end position="30"/>
    </location>
</feature>
<feature type="domain" description="Peptidase C51" evidence="2">
    <location>
        <begin position="224"/>
        <end position="352"/>
    </location>
</feature>
<evidence type="ECO:0000256" key="1">
    <source>
        <dbReference type="SAM" id="Phobius"/>
    </source>
</evidence>
<keyword evidence="4" id="KW-1185">Reference proteome</keyword>
<keyword evidence="1" id="KW-0812">Transmembrane</keyword>
<dbReference type="Gene3D" id="3.90.1720.10">
    <property type="entry name" value="endopeptidase domain like (from Nostoc punctiforme)"/>
    <property type="match status" value="1"/>
</dbReference>
<dbReference type="AlphaFoldDB" id="A0A2A5S041"/>
<dbReference type="InterPro" id="IPR007921">
    <property type="entry name" value="CHAP_dom"/>
</dbReference>
<dbReference type="EMBL" id="JXJW01000009">
    <property type="protein sequence ID" value="PCS06825.1"/>
    <property type="molecule type" value="Genomic_DNA"/>
</dbReference>
<proteinExistence type="predicted"/>
<keyword evidence="1" id="KW-0472">Membrane</keyword>
<gene>
    <name evidence="3" type="ORF">RU86_GL002268</name>
</gene>
<name>A0A2A5S041_9LACT</name>
<sequence>MKKKKHLFLIGMFIIPIFFIILMSVIAGGVTGNADSFSSSAGSLNITPKELATKANISEEKAKNVIDIANYLMSKERFSIQGASGALAVAERESGFDPEAENIGGGVAGIFQWSGWSNTVNGNRWSKAESRTLSMDVELKLVSTELNGAYKKTKDLVSVSTDPRQASLAWSQYYEGVALSDGQTKADKLQDDAQKWYDLLKDHVGFTNNASGEAVNGVMSASIPNGWEVDTPYSGQAYNGSASYPQGQCTWYVYNRGYQLGIKFDSFMGNGGDWATKAGYSVSHEPKLHTALSFVQGQAGSDPVYGHVAFVEQVKDDGSVLISEMNVTGLAPLTVSYRTFSADEAKQFWYVEGK</sequence>
<dbReference type="SUPFAM" id="SSF54001">
    <property type="entry name" value="Cysteine proteinases"/>
    <property type="match status" value="1"/>
</dbReference>
<dbReference type="Pfam" id="PF05257">
    <property type="entry name" value="CHAP"/>
    <property type="match status" value="1"/>
</dbReference>
<dbReference type="InterPro" id="IPR041219">
    <property type="entry name" value="Phage_lysozyme2"/>
</dbReference>
<dbReference type="PROSITE" id="PS50911">
    <property type="entry name" value="CHAP"/>
    <property type="match status" value="1"/>
</dbReference>
<dbReference type="InterPro" id="IPR038765">
    <property type="entry name" value="Papain-like_cys_pep_sf"/>
</dbReference>
<dbReference type="RefSeq" id="WP_096814430.1">
    <property type="nucleotide sequence ID" value="NZ_JXJW01000009.1"/>
</dbReference>
<comment type="caution">
    <text evidence="3">The sequence shown here is derived from an EMBL/GenBank/DDBJ whole genome shotgun (WGS) entry which is preliminary data.</text>
</comment>
<organism evidence="3 4">
    <name type="scientific">Pseudolactococcus piscium</name>
    <dbReference type="NCBI Taxonomy" id="1364"/>
    <lineage>
        <taxon>Bacteria</taxon>
        <taxon>Bacillati</taxon>
        <taxon>Bacillota</taxon>
        <taxon>Bacilli</taxon>
        <taxon>Lactobacillales</taxon>
        <taxon>Streptococcaceae</taxon>
        <taxon>Pseudolactococcus</taxon>
    </lineage>
</organism>
<dbReference type="Pfam" id="PF18013">
    <property type="entry name" value="Phage_lysozyme2"/>
    <property type="match status" value="1"/>
</dbReference>
<evidence type="ECO:0000313" key="3">
    <source>
        <dbReference type="EMBL" id="PCS06825.1"/>
    </source>
</evidence>
<evidence type="ECO:0000259" key="2">
    <source>
        <dbReference type="PROSITE" id="PS50911"/>
    </source>
</evidence>
<dbReference type="Gene3D" id="1.10.530.10">
    <property type="match status" value="1"/>
</dbReference>
<dbReference type="Proteomes" id="UP000218282">
    <property type="component" value="Unassembled WGS sequence"/>
</dbReference>
<accession>A0A2A5S041</accession>
<protein>
    <submittedName>
        <fullName evidence="3">Immunogenic secreted protein</fullName>
    </submittedName>
</protein>
<evidence type="ECO:0000313" key="4">
    <source>
        <dbReference type="Proteomes" id="UP000218282"/>
    </source>
</evidence>